<proteinExistence type="predicted"/>
<evidence type="ECO:0000313" key="3">
    <source>
        <dbReference type="Proteomes" id="UP000604001"/>
    </source>
</evidence>
<evidence type="ECO:0000313" key="2">
    <source>
        <dbReference type="EMBL" id="MBC2962309.1"/>
    </source>
</evidence>
<dbReference type="InterPro" id="IPR016873">
    <property type="entry name" value="Caps_polysacc_synth_BcbE_prd"/>
</dbReference>
<name>A0ABR6UCX8_9ACTN</name>
<dbReference type="GO" id="GO:0016740">
    <property type="term" value="F:transferase activity"/>
    <property type="evidence" value="ECO:0007669"/>
    <property type="project" value="UniProtKB-KW"/>
</dbReference>
<dbReference type="InterPro" id="IPR029044">
    <property type="entry name" value="Nucleotide-diphossugar_trans"/>
</dbReference>
<accession>A0ABR6UCX8</accession>
<dbReference type="Proteomes" id="UP000604001">
    <property type="component" value="Unassembled WGS sequence"/>
</dbReference>
<dbReference type="PIRSF" id="PIRSF028162">
    <property type="entry name" value="BcbE_prd"/>
    <property type="match status" value="1"/>
</dbReference>
<organism evidence="2 3">
    <name type="scientific">Nocardioides deserti</name>
    <dbReference type="NCBI Taxonomy" id="1588644"/>
    <lineage>
        <taxon>Bacteria</taxon>
        <taxon>Bacillati</taxon>
        <taxon>Actinomycetota</taxon>
        <taxon>Actinomycetes</taxon>
        <taxon>Propionibacteriales</taxon>
        <taxon>Nocardioidaceae</taxon>
        <taxon>Nocardioides</taxon>
    </lineage>
</organism>
<dbReference type="Pfam" id="PF12804">
    <property type="entry name" value="NTP_transf_3"/>
    <property type="match status" value="1"/>
</dbReference>
<keyword evidence="3" id="KW-1185">Reference proteome</keyword>
<protein>
    <submittedName>
        <fullName evidence="2">NTP transferase domain-containing protein</fullName>
    </submittedName>
</protein>
<dbReference type="SUPFAM" id="SSF53448">
    <property type="entry name" value="Nucleotide-diphospho-sugar transferases"/>
    <property type="match status" value="1"/>
</dbReference>
<reference evidence="2 3" key="1">
    <citation type="submission" date="2020-08" db="EMBL/GenBank/DDBJ databases">
        <title>novel species in genus Nocardioides.</title>
        <authorList>
            <person name="Zhang G."/>
        </authorList>
    </citation>
    <scope>NUCLEOTIDE SEQUENCE [LARGE SCALE GENOMIC DNA]</scope>
    <source>
        <strain evidence="2 3">SC8A-24</strain>
    </source>
</reference>
<feature type="domain" description="MobA-like NTP transferase" evidence="1">
    <location>
        <begin position="7"/>
        <end position="117"/>
    </location>
</feature>
<evidence type="ECO:0000259" key="1">
    <source>
        <dbReference type="Pfam" id="PF12804"/>
    </source>
</evidence>
<dbReference type="InterPro" id="IPR025877">
    <property type="entry name" value="MobA-like_NTP_Trfase"/>
</dbReference>
<sequence length="248" mass="27770">MARMTIVIPMAGEGSRFRQEGYKQPKWSLPVDGRTSFEHAVLTFEALFQEEEFVFVCRKDTETSSFVRARSQGLGIRTFRVVELEEPTSGQAETVYKAIAKRGLDDKSRLYIFNIDTFRLGWTPDDGRGAGGHLDTFLGDGESWSFVAGDPSRATATAEKVRISPFASTGLYEFGSISIYLDAYDTELAARESRRIDGELYVAPLYNHLINEGLVVTFEVAPAECVVPCGVPREYERLLSTNWKRPQG</sequence>
<dbReference type="Gene3D" id="3.90.550.10">
    <property type="entry name" value="Spore Coat Polysaccharide Biosynthesis Protein SpsA, Chain A"/>
    <property type="match status" value="1"/>
</dbReference>
<comment type="caution">
    <text evidence="2">The sequence shown here is derived from an EMBL/GenBank/DDBJ whole genome shotgun (WGS) entry which is preliminary data.</text>
</comment>
<gene>
    <name evidence="2" type="ORF">H7344_18625</name>
</gene>
<keyword evidence="2" id="KW-0808">Transferase</keyword>
<dbReference type="EMBL" id="JACMYC010000019">
    <property type="protein sequence ID" value="MBC2962309.1"/>
    <property type="molecule type" value="Genomic_DNA"/>
</dbReference>
<dbReference type="RefSeq" id="WP_186347486.1">
    <property type="nucleotide sequence ID" value="NZ_BMMR01000008.1"/>
</dbReference>